<proteinExistence type="predicted"/>
<evidence type="ECO:0000256" key="2">
    <source>
        <dbReference type="ARBA" id="ARBA00022723"/>
    </source>
</evidence>
<dbReference type="AlphaFoldDB" id="A0A401T175"/>
<sequence>MSDCGLCLRSGQSRETGRLFTDGRIAAHQNCMLFSSNLVNHNSNFEDFGGFFVEDIEKEIKRGSKLKCFLCRKKGATVGCEVRICRRSYHYPCAVRDEAAVIEDNDRGIYRIYCKAHKKDAENPASNGIFHSNDAGSSTDDDIATVEENNRHVAFNSKKPQPGLSKSVNQRTPAKRKRLISSDTDESDDLPIFTGYCVKVSNKSPNDSKQRKLESDDQMQDKERCFQSNSLAENETAPSSESSPSLLCAFSPQNTQGGTQLKETNNTRHAHPDSPLISDEREPNDACCSDASTNLDQQEVQEEIGDIHQEVRMQIIEETPSTSRKLCFTGQANTFWRKCKEAQCVEMIFQKIQNDLNVIQQNIINGDATDKEYEIAWSILRTLDSLHVLSEFQSEIHEKLQRLEEEKSTLKIKECLVEELRKIAGSLTHKSHREN</sequence>
<comment type="caution">
    <text evidence="8">The sequence shown here is derived from an EMBL/GenBank/DDBJ whole genome shotgun (WGS) entry which is preliminary data.</text>
</comment>
<keyword evidence="9" id="KW-1185">Reference proteome</keyword>
<feature type="compositionally biased region" description="Basic and acidic residues" evidence="6">
    <location>
        <begin position="206"/>
        <end position="225"/>
    </location>
</feature>
<evidence type="ECO:0000256" key="5">
    <source>
        <dbReference type="ARBA" id="ARBA00023242"/>
    </source>
</evidence>
<dbReference type="Pfam" id="PF13771">
    <property type="entry name" value="zf-HC5HC2H"/>
    <property type="match status" value="1"/>
</dbReference>
<evidence type="ECO:0000313" key="9">
    <source>
        <dbReference type="Proteomes" id="UP000287033"/>
    </source>
</evidence>
<feature type="domain" description="PHD-type" evidence="7">
    <location>
        <begin position="1"/>
        <end position="118"/>
    </location>
</feature>
<keyword evidence="3" id="KW-0863">Zinc-finger</keyword>
<protein>
    <recommendedName>
        <fullName evidence="7">PHD-type domain-containing protein</fullName>
    </recommendedName>
</protein>
<dbReference type="EMBL" id="BEZZ01000819">
    <property type="protein sequence ID" value="GCC36367.1"/>
    <property type="molecule type" value="Genomic_DNA"/>
</dbReference>
<dbReference type="GO" id="GO:0008270">
    <property type="term" value="F:zinc ion binding"/>
    <property type="evidence" value="ECO:0007669"/>
    <property type="project" value="UniProtKB-KW"/>
</dbReference>
<dbReference type="STRING" id="137246.A0A401T175"/>
<evidence type="ECO:0000256" key="3">
    <source>
        <dbReference type="ARBA" id="ARBA00022771"/>
    </source>
</evidence>
<dbReference type="InterPro" id="IPR051188">
    <property type="entry name" value="PHD-type_Zinc_Finger"/>
</dbReference>
<dbReference type="OrthoDB" id="512616at2759"/>
<dbReference type="GO" id="GO:0005634">
    <property type="term" value="C:nucleus"/>
    <property type="evidence" value="ECO:0007669"/>
    <property type="project" value="UniProtKB-SubCell"/>
</dbReference>
<dbReference type="InterPro" id="IPR001965">
    <property type="entry name" value="Znf_PHD"/>
</dbReference>
<reference evidence="8 9" key="1">
    <citation type="journal article" date="2018" name="Nat. Ecol. Evol.">
        <title>Shark genomes provide insights into elasmobranch evolution and the origin of vertebrates.</title>
        <authorList>
            <person name="Hara Y"/>
            <person name="Yamaguchi K"/>
            <person name="Onimaru K"/>
            <person name="Kadota M"/>
            <person name="Koyanagi M"/>
            <person name="Keeley SD"/>
            <person name="Tatsumi K"/>
            <person name="Tanaka K"/>
            <person name="Motone F"/>
            <person name="Kageyama Y"/>
            <person name="Nozu R"/>
            <person name="Adachi N"/>
            <person name="Nishimura O"/>
            <person name="Nakagawa R"/>
            <person name="Tanegashima C"/>
            <person name="Kiyatake I"/>
            <person name="Matsumoto R"/>
            <person name="Murakumo K"/>
            <person name="Nishida K"/>
            <person name="Terakita A"/>
            <person name="Kuratani S"/>
            <person name="Sato K"/>
            <person name="Hyodo S Kuraku.S."/>
        </authorList>
    </citation>
    <scope>NUCLEOTIDE SEQUENCE [LARGE SCALE GENOMIC DNA]</scope>
</reference>
<dbReference type="PANTHER" id="PTHR12420">
    <property type="entry name" value="PHD FINGER PROTEIN"/>
    <property type="match status" value="1"/>
</dbReference>
<name>A0A401T175_CHIPU</name>
<evidence type="ECO:0000256" key="4">
    <source>
        <dbReference type="ARBA" id="ARBA00022833"/>
    </source>
</evidence>
<evidence type="ECO:0000313" key="8">
    <source>
        <dbReference type="EMBL" id="GCC36367.1"/>
    </source>
</evidence>
<dbReference type="Gene3D" id="3.30.40.10">
    <property type="entry name" value="Zinc/RING finger domain, C3HC4 (zinc finger)"/>
    <property type="match status" value="1"/>
</dbReference>
<keyword evidence="2" id="KW-0479">Metal-binding</keyword>
<evidence type="ECO:0000259" key="7">
    <source>
        <dbReference type="PROSITE" id="PS51805"/>
    </source>
</evidence>
<feature type="compositionally biased region" description="Polar residues" evidence="6">
    <location>
        <begin position="226"/>
        <end position="264"/>
    </location>
</feature>
<comment type="subcellular location">
    <subcellularLocation>
        <location evidence="1">Nucleus</location>
    </subcellularLocation>
</comment>
<dbReference type="Proteomes" id="UP000287033">
    <property type="component" value="Unassembled WGS sequence"/>
</dbReference>
<dbReference type="SMART" id="SM00249">
    <property type="entry name" value="PHD"/>
    <property type="match status" value="1"/>
</dbReference>
<feature type="region of interest" description="Disordered" evidence="6">
    <location>
        <begin position="153"/>
        <end position="186"/>
    </location>
</feature>
<dbReference type="InterPro" id="IPR034732">
    <property type="entry name" value="EPHD"/>
</dbReference>
<dbReference type="PROSITE" id="PS51805">
    <property type="entry name" value="EPHD"/>
    <property type="match status" value="1"/>
</dbReference>
<dbReference type="InterPro" id="IPR013083">
    <property type="entry name" value="Znf_RING/FYVE/PHD"/>
</dbReference>
<keyword evidence="5" id="KW-0539">Nucleus</keyword>
<organism evidence="8 9">
    <name type="scientific">Chiloscyllium punctatum</name>
    <name type="common">Brownbanded bambooshark</name>
    <name type="synonym">Hemiscyllium punctatum</name>
    <dbReference type="NCBI Taxonomy" id="137246"/>
    <lineage>
        <taxon>Eukaryota</taxon>
        <taxon>Metazoa</taxon>
        <taxon>Chordata</taxon>
        <taxon>Craniata</taxon>
        <taxon>Vertebrata</taxon>
        <taxon>Chondrichthyes</taxon>
        <taxon>Elasmobranchii</taxon>
        <taxon>Galeomorphii</taxon>
        <taxon>Galeoidea</taxon>
        <taxon>Orectolobiformes</taxon>
        <taxon>Hemiscylliidae</taxon>
        <taxon>Chiloscyllium</taxon>
    </lineage>
</organism>
<dbReference type="PANTHER" id="PTHR12420:SF4">
    <property type="entry name" value="PHD FINGER PROTEIN 11"/>
    <property type="match status" value="1"/>
</dbReference>
<evidence type="ECO:0000256" key="6">
    <source>
        <dbReference type="SAM" id="MobiDB-lite"/>
    </source>
</evidence>
<accession>A0A401T175</accession>
<keyword evidence="4" id="KW-0862">Zinc</keyword>
<gene>
    <name evidence="8" type="ORF">chiPu_0014861</name>
</gene>
<evidence type="ECO:0000256" key="1">
    <source>
        <dbReference type="ARBA" id="ARBA00004123"/>
    </source>
</evidence>
<feature type="region of interest" description="Disordered" evidence="6">
    <location>
        <begin position="201"/>
        <end position="286"/>
    </location>
</feature>